<organism evidence="2 3">
    <name type="scientific">Gymnopilus dilepis</name>
    <dbReference type="NCBI Taxonomy" id="231916"/>
    <lineage>
        <taxon>Eukaryota</taxon>
        <taxon>Fungi</taxon>
        <taxon>Dikarya</taxon>
        <taxon>Basidiomycota</taxon>
        <taxon>Agaricomycotina</taxon>
        <taxon>Agaricomycetes</taxon>
        <taxon>Agaricomycetidae</taxon>
        <taxon>Agaricales</taxon>
        <taxon>Agaricineae</taxon>
        <taxon>Hymenogastraceae</taxon>
        <taxon>Gymnopilus</taxon>
    </lineage>
</organism>
<evidence type="ECO:0000313" key="2">
    <source>
        <dbReference type="EMBL" id="PPQ96515.1"/>
    </source>
</evidence>
<dbReference type="OrthoDB" id="3067319at2759"/>
<protein>
    <submittedName>
        <fullName evidence="2">Uncharacterized protein</fullName>
    </submittedName>
</protein>
<name>A0A409Y0J9_9AGAR</name>
<sequence>MSPKKPRKATSPRDPAGAPDLSINAVNLDRHARYRLRNRDEINRKKREKMREKRASERLQKSVRVPVEATSSGSHELLPGLPWLQSPEDIACAEVLASLRSRASMQQTQDGFADTARRNIEETSEVTASYAELDGWKYLNGLRGLVQKWGSVWGGVVYWPDALEEMFLEACEEGRSGAMNLAYRVWDHADEGRALLREVEKMDGRLPDLPRALKFLWVEYSKLHHLLIRGITIIEAQMNAIDPGVFRLPGAPMSSDEDDGSEGDWE</sequence>
<evidence type="ECO:0000313" key="3">
    <source>
        <dbReference type="Proteomes" id="UP000284706"/>
    </source>
</evidence>
<keyword evidence="3" id="KW-1185">Reference proteome</keyword>
<dbReference type="AlphaFoldDB" id="A0A409Y0J9"/>
<gene>
    <name evidence="2" type="ORF">CVT26_010431</name>
</gene>
<dbReference type="InParanoid" id="A0A409Y0J9"/>
<feature type="compositionally biased region" description="Basic residues" evidence="1">
    <location>
        <begin position="1"/>
        <end position="10"/>
    </location>
</feature>
<reference evidence="2 3" key="1">
    <citation type="journal article" date="2018" name="Evol. Lett.">
        <title>Horizontal gene cluster transfer increased hallucinogenic mushroom diversity.</title>
        <authorList>
            <person name="Reynolds H.T."/>
            <person name="Vijayakumar V."/>
            <person name="Gluck-Thaler E."/>
            <person name="Korotkin H.B."/>
            <person name="Matheny P.B."/>
            <person name="Slot J.C."/>
        </authorList>
    </citation>
    <scope>NUCLEOTIDE SEQUENCE [LARGE SCALE GENOMIC DNA]</scope>
    <source>
        <strain evidence="2 3">SRW20</strain>
    </source>
</reference>
<proteinExistence type="predicted"/>
<dbReference type="EMBL" id="NHYE01001362">
    <property type="protein sequence ID" value="PPQ96515.1"/>
    <property type="molecule type" value="Genomic_DNA"/>
</dbReference>
<comment type="caution">
    <text evidence="2">The sequence shown here is derived from an EMBL/GenBank/DDBJ whole genome shotgun (WGS) entry which is preliminary data.</text>
</comment>
<feature type="region of interest" description="Disordered" evidence="1">
    <location>
        <begin position="38"/>
        <end position="60"/>
    </location>
</feature>
<feature type="region of interest" description="Disordered" evidence="1">
    <location>
        <begin position="1"/>
        <end position="22"/>
    </location>
</feature>
<evidence type="ECO:0000256" key="1">
    <source>
        <dbReference type="SAM" id="MobiDB-lite"/>
    </source>
</evidence>
<accession>A0A409Y0J9</accession>
<dbReference type="Proteomes" id="UP000284706">
    <property type="component" value="Unassembled WGS sequence"/>
</dbReference>